<protein>
    <submittedName>
        <fullName evidence="1">Uncharacterized protein</fullName>
    </submittedName>
</protein>
<name>A0A6C0JPT3_9ZZZZ</name>
<proteinExistence type="predicted"/>
<accession>A0A6C0JPT3</accession>
<dbReference type="EMBL" id="MN740418">
    <property type="protein sequence ID" value="QHU05714.1"/>
    <property type="molecule type" value="Genomic_DNA"/>
</dbReference>
<dbReference type="AlphaFoldDB" id="A0A6C0JPT3"/>
<reference evidence="1" key="1">
    <citation type="journal article" date="2020" name="Nature">
        <title>Giant virus diversity and host interactions through global metagenomics.</title>
        <authorList>
            <person name="Schulz F."/>
            <person name="Roux S."/>
            <person name="Paez-Espino D."/>
            <person name="Jungbluth S."/>
            <person name="Walsh D.A."/>
            <person name="Denef V.J."/>
            <person name="McMahon K.D."/>
            <person name="Konstantinidis K.T."/>
            <person name="Eloe-Fadrosh E.A."/>
            <person name="Kyrpides N.C."/>
            <person name="Woyke T."/>
        </authorList>
    </citation>
    <scope>NUCLEOTIDE SEQUENCE</scope>
    <source>
        <strain evidence="1">GVMAG-M-3300027736-24</strain>
    </source>
</reference>
<organism evidence="1">
    <name type="scientific">viral metagenome</name>
    <dbReference type="NCBI Taxonomy" id="1070528"/>
    <lineage>
        <taxon>unclassified sequences</taxon>
        <taxon>metagenomes</taxon>
        <taxon>organismal metagenomes</taxon>
    </lineage>
</organism>
<sequence length="567" mass="67884">METQKDSTYVIYVVYHEENNSKIKNDNFVYIGVNEIYKKNKSSNVILEYELTKYNPFLQKRGYMETTAYLHIYWNKLYKNKEMIGFFQYDMIHHNNYDSLNNNTIYTINTGQYIVKNKNWNHLMVPHLRNLDYLIKSYNKHFSKNYSLNELENMPLSVWQTNIYPIKIYEKLCGWLELLVEEIYPWSNEPPYETHFGSVGGYTERALSIFNAFEIYEGVKYNFLNISHFTESPIVKLQYNNKSFLNNYSQDVHTKFIDNVTGNYNVNYCMFKSQCYLNNVLYSCERINKNGRNGLFFKRDDWDVPKEYAFDIEGEDPRLVILNEKVYVVFTCVFNHKDIHRGIALTEFDNYNPIFLKLKNNKFNRVEKNWAPFVKDNVLHFVYNYDPLIILKYDLNIYGLCDVIFIQNNVNMPIYINDKYLRGGSNLIHYKNEYYIGACHSRLHYKGIYYNTHIVILDTNKWTITYLSKPVMYCYNDNKLKLNTLHNTNIIHHKSILPFMSDNLHNLQAPCSLYKRDDKYFITIDINCHITLLYELIIDIPINSDKQFKQGEIETITYTYNKNFIDN</sequence>
<evidence type="ECO:0000313" key="1">
    <source>
        <dbReference type="EMBL" id="QHU05714.1"/>
    </source>
</evidence>